<evidence type="ECO:0000256" key="7">
    <source>
        <dbReference type="ARBA" id="ARBA00022729"/>
    </source>
</evidence>
<accession>A0A4Z2HX50</accession>
<dbReference type="PROSITE" id="PS50011">
    <property type="entry name" value="PROTEIN_KINASE_DOM"/>
    <property type="match status" value="1"/>
</dbReference>
<keyword evidence="8 15" id="KW-0547">Nucleotide-binding</keyword>
<dbReference type="SUPFAM" id="SSF56112">
    <property type="entry name" value="Protein kinase-like (PK-like)"/>
    <property type="match status" value="1"/>
</dbReference>
<dbReference type="PANTHER" id="PTHR23255:SF51">
    <property type="entry name" value="TGF-BETA RECEPTOR TYPE-2"/>
    <property type="match status" value="1"/>
</dbReference>
<dbReference type="InterPro" id="IPR001245">
    <property type="entry name" value="Ser-Thr/Tyr_kinase_cat_dom"/>
</dbReference>
<keyword evidence="4" id="KW-0723">Serine/threonine-protein kinase</keyword>
<dbReference type="GO" id="GO:0005524">
    <property type="term" value="F:ATP binding"/>
    <property type="evidence" value="ECO:0007669"/>
    <property type="project" value="UniProtKB-UniRule"/>
</dbReference>
<evidence type="ECO:0000256" key="3">
    <source>
        <dbReference type="ARBA" id="ARBA00012401"/>
    </source>
</evidence>
<dbReference type="InterPro" id="IPR011009">
    <property type="entry name" value="Kinase-like_dom_sf"/>
</dbReference>
<gene>
    <name evidence="18" type="primary">TGFBR2_1</name>
    <name evidence="18" type="ORF">EYF80_020249</name>
</gene>
<evidence type="ECO:0000256" key="15">
    <source>
        <dbReference type="PROSITE-ProRule" id="PRU10141"/>
    </source>
</evidence>
<keyword evidence="7" id="KW-0732">Signal</keyword>
<evidence type="ECO:0000256" key="9">
    <source>
        <dbReference type="ARBA" id="ARBA00022777"/>
    </source>
</evidence>
<evidence type="ECO:0000256" key="5">
    <source>
        <dbReference type="ARBA" id="ARBA00022679"/>
    </source>
</evidence>
<evidence type="ECO:0000256" key="13">
    <source>
        <dbReference type="ARBA" id="ARBA00023137"/>
    </source>
</evidence>
<evidence type="ECO:0000256" key="4">
    <source>
        <dbReference type="ARBA" id="ARBA00022527"/>
    </source>
</evidence>
<evidence type="ECO:0000256" key="6">
    <source>
        <dbReference type="ARBA" id="ARBA00022692"/>
    </source>
</evidence>
<keyword evidence="14 18" id="KW-0675">Receptor</keyword>
<comment type="subcellular location">
    <subcellularLocation>
        <location evidence="1">Membrane</location>
        <topology evidence="1">Single-pass type I membrane protein</topology>
    </subcellularLocation>
</comment>
<evidence type="ECO:0000256" key="10">
    <source>
        <dbReference type="ARBA" id="ARBA00022840"/>
    </source>
</evidence>
<protein>
    <recommendedName>
        <fullName evidence="3">receptor protein serine/threonine kinase</fullName>
        <ecNumber evidence="3">2.7.11.30</ecNumber>
    </recommendedName>
</protein>
<feature type="domain" description="Protein kinase" evidence="17">
    <location>
        <begin position="131"/>
        <end position="300"/>
    </location>
</feature>
<dbReference type="Proteomes" id="UP000314294">
    <property type="component" value="Unassembled WGS sequence"/>
</dbReference>
<keyword evidence="11" id="KW-1133">Transmembrane helix</keyword>
<keyword evidence="19" id="KW-1185">Reference proteome</keyword>
<evidence type="ECO:0000313" key="19">
    <source>
        <dbReference type="Proteomes" id="UP000314294"/>
    </source>
</evidence>
<evidence type="ECO:0000256" key="1">
    <source>
        <dbReference type="ARBA" id="ARBA00004479"/>
    </source>
</evidence>
<dbReference type="EC" id="2.7.11.30" evidence="3"/>
<feature type="binding site" evidence="15">
    <location>
        <position position="167"/>
    </location>
    <ligand>
        <name>ATP</name>
        <dbReference type="ChEBI" id="CHEBI:30616"/>
    </ligand>
</feature>
<evidence type="ECO:0000256" key="2">
    <source>
        <dbReference type="ARBA" id="ARBA00009605"/>
    </source>
</evidence>
<evidence type="ECO:0000256" key="8">
    <source>
        <dbReference type="ARBA" id="ARBA00022741"/>
    </source>
</evidence>
<reference evidence="18 19" key="1">
    <citation type="submission" date="2019-03" db="EMBL/GenBank/DDBJ databases">
        <title>First draft genome of Liparis tanakae, snailfish: a comprehensive survey of snailfish specific genes.</title>
        <authorList>
            <person name="Kim W."/>
            <person name="Song I."/>
            <person name="Jeong J.-H."/>
            <person name="Kim D."/>
            <person name="Kim S."/>
            <person name="Ryu S."/>
            <person name="Song J.Y."/>
            <person name="Lee S.K."/>
        </authorList>
    </citation>
    <scope>NUCLEOTIDE SEQUENCE [LARGE SCALE GENOMIC DNA]</scope>
    <source>
        <tissue evidence="18">Muscle</tissue>
    </source>
</reference>
<keyword evidence="6" id="KW-0812">Transmembrane</keyword>
<dbReference type="OrthoDB" id="547665at2759"/>
<name>A0A4Z2HX50_9TELE</name>
<dbReference type="GO" id="GO:0007507">
    <property type="term" value="P:heart development"/>
    <property type="evidence" value="ECO:0007669"/>
    <property type="project" value="TreeGrafter"/>
</dbReference>
<dbReference type="GO" id="GO:0004713">
    <property type="term" value="F:protein tyrosine kinase activity"/>
    <property type="evidence" value="ECO:0007669"/>
    <property type="project" value="UniProtKB-KW"/>
</dbReference>
<keyword evidence="9" id="KW-0418">Kinase</keyword>
<dbReference type="InterPro" id="IPR017441">
    <property type="entry name" value="Protein_kinase_ATP_BS"/>
</dbReference>
<proteinExistence type="inferred from homology"/>
<dbReference type="PANTHER" id="PTHR23255">
    <property type="entry name" value="TRANSFORMING GROWTH FACTOR-BETA RECEPTOR TYPE I AND II"/>
    <property type="match status" value="1"/>
</dbReference>
<evidence type="ECO:0000313" key="18">
    <source>
        <dbReference type="EMBL" id="TNN69604.1"/>
    </source>
</evidence>
<dbReference type="InterPro" id="IPR000333">
    <property type="entry name" value="TGFB_receptor"/>
</dbReference>
<dbReference type="SMART" id="SM00219">
    <property type="entry name" value="TyrKc"/>
    <property type="match status" value="1"/>
</dbReference>
<evidence type="ECO:0000259" key="17">
    <source>
        <dbReference type="PROSITE" id="PS50011"/>
    </source>
</evidence>
<dbReference type="GO" id="GO:0004675">
    <property type="term" value="F:transmembrane receptor protein serine/threonine kinase activity"/>
    <property type="evidence" value="ECO:0007669"/>
    <property type="project" value="UniProtKB-EC"/>
</dbReference>
<dbReference type="GO" id="GO:0005886">
    <property type="term" value="C:plasma membrane"/>
    <property type="evidence" value="ECO:0007669"/>
    <property type="project" value="TreeGrafter"/>
</dbReference>
<keyword evidence="12" id="KW-0472">Membrane</keyword>
<evidence type="ECO:0000256" key="16">
    <source>
        <dbReference type="SAM" id="MobiDB-lite"/>
    </source>
</evidence>
<dbReference type="AlphaFoldDB" id="A0A4Z2HX50"/>
<sequence>MSSSLESSGLESSGLDPSGLESSARESSGVLGLNPLAPAGSGIVNSYLAFCYLPVWGSQNRDRRGFFHSGSSHCRLRESASVPYLYCLLTLDSVCSSNCSLSSFCTVTEEICVAICYTTSWRGRPDAPPAIRLEALVGKGRFAEVWRASLPRGEKGGVDGDDAVAVKVFPAVEYASWRNECFIFSDATLEHDNVVRFLAAQERGVPGLRRYWLVLAYHGLGNLQDFLTANTLSWEELVSMAGSVARGLAHLHSDATASGVPKVRHDHTLRDYIKREVIVLTSIQPVEPPGGQERECSSNT</sequence>
<dbReference type="InterPro" id="IPR000719">
    <property type="entry name" value="Prot_kinase_dom"/>
</dbReference>
<evidence type="ECO:0000256" key="12">
    <source>
        <dbReference type="ARBA" id="ARBA00023136"/>
    </source>
</evidence>
<comment type="caution">
    <text evidence="18">The sequence shown here is derived from an EMBL/GenBank/DDBJ whole genome shotgun (WGS) entry which is preliminary data.</text>
</comment>
<dbReference type="Pfam" id="PF07714">
    <property type="entry name" value="PK_Tyr_Ser-Thr"/>
    <property type="match status" value="1"/>
</dbReference>
<evidence type="ECO:0000256" key="11">
    <source>
        <dbReference type="ARBA" id="ARBA00022989"/>
    </source>
</evidence>
<dbReference type="GO" id="GO:0043235">
    <property type="term" value="C:receptor complex"/>
    <property type="evidence" value="ECO:0007669"/>
    <property type="project" value="TreeGrafter"/>
</dbReference>
<dbReference type="InterPro" id="IPR020635">
    <property type="entry name" value="Tyr_kinase_cat_dom"/>
</dbReference>
<keyword evidence="13" id="KW-0829">Tyrosine-protein kinase</keyword>
<organism evidence="18 19">
    <name type="scientific">Liparis tanakae</name>
    <name type="common">Tanaka's snailfish</name>
    <dbReference type="NCBI Taxonomy" id="230148"/>
    <lineage>
        <taxon>Eukaryota</taxon>
        <taxon>Metazoa</taxon>
        <taxon>Chordata</taxon>
        <taxon>Craniata</taxon>
        <taxon>Vertebrata</taxon>
        <taxon>Euteleostomi</taxon>
        <taxon>Actinopterygii</taxon>
        <taxon>Neopterygii</taxon>
        <taxon>Teleostei</taxon>
        <taxon>Neoteleostei</taxon>
        <taxon>Acanthomorphata</taxon>
        <taxon>Eupercaria</taxon>
        <taxon>Perciformes</taxon>
        <taxon>Cottioidei</taxon>
        <taxon>Cottales</taxon>
        <taxon>Liparidae</taxon>
        <taxon>Liparis</taxon>
    </lineage>
</organism>
<keyword evidence="5" id="KW-0808">Transferase</keyword>
<dbReference type="PROSITE" id="PS00107">
    <property type="entry name" value="PROTEIN_KINASE_ATP"/>
    <property type="match status" value="1"/>
</dbReference>
<feature type="region of interest" description="Disordered" evidence="16">
    <location>
        <begin position="1"/>
        <end position="23"/>
    </location>
</feature>
<evidence type="ECO:0000256" key="14">
    <source>
        <dbReference type="ARBA" id="ARBA00023170"/>
    </source>
</evidence>
<keyword evidence="10 15" id="KW-0067">ATP-binding</keyword>
<dbReference type="Gene3D" id="3.30.200.20">
    <property type="entry name" value="Phosphorylase Kinase, domain 1"/>
    <property type="match status" value="1"/>
</dbReference>
<dbReference type="GO" id="GO:0071363">
    <property type="term" value="P:cellular response to growth factor stimulus"/>
    <property type="evidence" value="ECO:0007669"/>
    <property type="project" value="TreeGrafter"/>
</dbReference>
<comment type="similarity">
    <text evidence="2">Belongs to the protein kinase superfamily. TKL Ser/Thr protein kinase family. TGFB receptor subfamily.</text>
</comment>
<dbReference type="EMBL" id="SRLO01000174">
    <property type="protein sequence ID" value="TNN69604.1"/>
    <property type="molecule type" value="Genomic_DNA"/>
</dbReference>
<dbReference type="Gene3D" id="1.10.510.10">
    <property type="entry name" value="Transferase(Phosphotransferase) domain 1"/>
    <property type="match status" value="1"/>
</dbReference>
<feature type="compositionally biased region" description="Low complexity" evidence="16">
    <location>
        <begin position="1"/>
        <end position="22"/>
    </location>
</feature>